<dbReference type="OrthoDB" id="5429030at2759"/>
<protein>
    <submittedName>
        <fullName evidence="1">Uncharacterized protein</fullName>
    </submittedName>
</protein>
<evidence type="ECO:0000313" key="1">
    <source>
        <dbReference type="EMBL" id="KAA8892575.1"/>
    </source>
</evidence>
<dbReference type="Proteomes" id="UP000326924">
    <property type="component" value="Unassembled WGS sequence"/>
</dbReference>
<comment type="caution">
    <text evidence="1">The sequence shown here is derived from an EMBL/GenBank/DDBJ whole genome shotgun (WGS) entry which is preliminary data.</text>
</comment>
<accession>A0A5J5EB22</accession>
<gene>
    <name evidence="1" type="ORF">FN846DRAFT_924161</name>
</gene>
<sequence>MARQLNSSAHASLPCLASQSSTPIVNPLCISTHRSFFPVSSFAMLSRFPIVIPSLLSVAILLGAVATDASPTRTTAAGLPTRTTISTRTTMRTSSVPTRTVHTSTTTTTAIITTITGPCRPQPTDGVEGWYYEPKKLEGLKHIARTTEGVLTTMAHTYTVTVTRTKEIHAGPCVPTPSEPVGKTCPPGSSYELLTFDKFYDNATEWLTAGITTPNNGRFDYEGFIFDGMWSFAVCQNLMEERNKTCNPATMEGSYYLSLYYYLNSDNDFLPPRRIYWDVENKTSTWEVLSFSLSAFPKPDQTFTVVMCAWSVNEPVDAIKPTFCHAEYFSGAGQNNILRPVMIEKKNQELAFIQFIGWDGFYSVGEESVDPGLQPAEFFVEDLAVCVQPK</sequence>
<name>A0A5J5EB22_9PEZI</name>
<evidence type="ECO:0000313" key="2">
    <source>
        <dbReference type="Proteomes" id="UP000326924"/>
    </source>
</evidence>
<dbReference type="EMBL" id="VXIS01000717">
    <property type="protein sequence ID" value="KAA8892575.1"/>
    <property type="molecule type" value="Genomic_DNA"/>
</dbReference>
<proteinExistence type="predicted"/>
<organism evidence="1 2">
    <name type="scientific">Sphaerosporella brunnea</name>
    <dbReference type="NCBI Taxonomy" id="1250544"/>
    <lineage>
        <taxon>Eukaryota</taxon>
        <taxon>Fungi</taxon>
        <taxon>Dikarya</taxon>
        <taxon>Ascomycota</taxon>
        <taxon>Pezizomycotina</taxon>
        <taxon>Pezizomycetes</taxon>
        <taxon>Pezizales</taxon>
        <taxon>Pyronemataceae</taxon>
        <taxon>Sphaerosporella</taxon>
    </lineage>
</organism>
<dbReference type="InParanoid" id="A0A5J5EB22"/>
<dbReference type="AlphaFoldDB" id="A0A5J5EB22"/>
<keyword evidence="2" id="KW-1185">Reference proteome</keyword>
<reference evidence="1 2" key="1">
    <citation type="submission" date="2019-09" db="EMBL/GenBank/DDBJ databases">
        <title>Draft genome of the ectomycorrhizal ascomycete Sphaerosporella brunnea.</title>
        <authorList>
            <consortium name="DOE Joint Genome Institute"/>
            <person name="Benucci G.M."/>
            <person name="Marozzi G."/>
            <person name="Antonielli L."/>
            <person name="Sanchez S."/>
            <person name="Marco P."/>
            <person name="Wang X."/>
            <person name="Falini L.B."/>
            <person name="Barry K."/>
            <person name="Haridas S."/>
            <person name="Lipzen A."/>
            <person name="Labutti K."/>
            <person name="Grigoriev I.V."/>
            <person name="Murat C."/>
            <person name="Martin F."/>
            <person name="Albertini E."/>
            <person name="Donnini D."/>
            <person name="Bonito G."/>
        </authorList>
    </citation>
    <scope>NUCLEOTIDE SEQUENCE [LARGE SCALE GENOMIC DNA]</scope>
    <source>
        <strain evidence="1 2">Sb_GMNB300</strain>
    </source>
</reference>